<sequence length="115" mass="13441">MRVSLRAERFTVGIQPISVWLAGDPRRRYFLPVGIFFFTVNYLERSRDLLVRHVALLRDVVRQVRAARAFEIVAWVVMPDHSTLETNLPPGDTDTPERWRPIKLLREFGAMPFGY</sequence>
<protein>
    <recommendedName>
        <fullName evidence="3">Transposase</fullName>
    </recommendedName>
</protein>
<dbReference type="EMBL" id="JBDIVE010000012">
    <property type="protein sequence ID" value="MEN3070371.1"/>
    <property type="molecule type" value="Genomic_DNA"/>
</dbReference>
<dbReference type="Proteomes" id="UP001410394">
    <property type="component" value="Unassembled WGS sequence"/>
</dbReference>
<accession>A0ABU9Z2P9</accession>
<comment type="caution">
    <text evidence="1">The sequence shown here is derived from an EMBL/GenBank/DDBJ whole genome shotgun (WGS) entry which is preliminary data.</text>
</comment>
<proteinExistence type="predicted"/>
<gene>
    <name evidence="1" type="ORF">ABDB84_17940</name>
</gene>
<evidence type="ECO:0000313" key="1">
    <source>
        <dbReference type="EMBL" id="MEN3070371.1"/>
    </source>
</evidence>
<name>A0ABU9Z2P9_9RHOO</name>
<evidence type="ECO:0008006" key="3">
    <source>
        <dbReference type="Google" id="ProtNLM"/>
    </source>
</evidence>
<reference evidence="1 2" key="1">
    <citation type="journal article" date="2018" name="Int. J. Syst. Evol. Microbiol.">
        <title>Uliginosibacterium sediminicola sp. nov., isolated from freshwater sediment.</title>
        <authorList>
            <person name="Hwang W.M."/>
            <person name="Kim S.M."/>
            <person name="Kang K."/>
            <person name="Ahn T.Y."/>
        </authorList>
    </citation>
    <scope>NUCLEOTIDE SEQUENCE [LARGE SCALE GENOMIC DNA]</scope>
    <source>
        <strain evidence="1 2">M1-21</strain>
    </source>
</reference>
<dbReference type="Gene3D" id="3.30.70.1290">
    <property type="entry name" value="Transposase IS200-like"/>
    <property type="match status" value="1"/>
</dbReference>
<dbReference type="RefSeq" id="WP_345921149.1">
    <property type="nucleotide sequence ID" value="NZ_JBDIVE010000012.1"/>
</dbReference>
<dbReference type="SUPFAM" id="SSF143422">
    <property type="entry name" value="Transposase IS200-like"/>
    <property type="match status" value="1"/>
</dbReference>
<dbReference type="InterPro" id="IPR036515">
    <property type="entry name" value="Transposase_17_sf"/>
</dbReference>
<evidence type="ECO:0000313" key="2">
    <source>
        <dbReference type="Proteomes" id="UP001410394"/>
    </source>
</evidence>
<keyword evidence="2" id="KW-1185">Reference proteome</keyword>
<organism evidence="1 2">
    <name type="scientific">Uliginosibacterium sediminicola</name>
    <dbReference type="NCBI Taxonomy" id="2024550"/>
    <lineage>
        <taxon>Bacteria</taxon>
        <taxon>Pseudomonadati</taxon>
        <taxon>Pseudomonadota</taxon>
        <taxon>Betaproteobacteria</taxon>
        <taxon>Rhodocyclales</taxon>
        <taxon>Zoogloeaceae</taxon>
        <taxon>Uliginosibacterium</taxon>
    </lineage>
</organism>